<keyword evidence="1" id="KW-0812">Transmembrane</keyword>
<feature type="transmembrane region" description="Helical" evidence="1">
    <location>
        <begin position="124"/>
        <end position="144"/>
    </location>
</feature>
<reference evidence="2" key="1">
    <citation type="submission" date="2019-08" db="EMBL/GenBank/DDBJ databases">
        <authorList>
            <person name="Kucharzyk K."/>
            <person name="Murdoch R.W."/>
            <person name="Higgins S."/>
            <person name="Loffler F."/>
        </authorList>
    </citation>
    <scope>NUCLEOTIDE SEQUENCE</scope>
</reference>
<comment type="caution">
    <text evidence="2">The sequence shown here is derived from an EMBL/GenBank/DDBJ whole genome shotgun (WGS) entry which is preliminary data.</text>
</comment>
<dbReference type="EMBL" id="VSSQ01000122">
    <property type="protein sequence ID" value="MPL79057.1"/>
    <property type="molecule type" value="Genomic_DNA"/>
</dbReference>
<proteinExistence type="predicted"/>
<sequence length="188" mass="21875">MSFTKTIVKLLTISMLTIGCATIRHDSFHTIDKLKEADFNKLNGRYSNNPVDGKGKILRSLYNGEYQAKSFWTNLEQYQIGSASDWRNQTVEFEFVTSEKAIFRLYQGDSLIDKRKVKGKFKDGYFYVRPFFVVMPLVPVLFGYNTHRMRIGKADDNLVVDYKWNIWMFFLTAGQSEKGQSSLVFNKQ</sequence>
<evidence type="ECO:0000313" key="2">
    <source>
        <dbReference type="EMBL" id="MPL79057.1"/>
    </source>
</evidence>
<keyword evidence="1" id="KW-1133">Transmembrane helix</keyword>
<evidence type="ECO:0000256" key="1">
    <source>
        <dbReference type="SAM" id="Phobius"/>
    </source>
</evidence>
<keyword evidence="1" id="KW-0472">Membrane</keyword>
<evidence type="ECO:0008006" key="3">
    <source>
        <dbReference type="Google" id="ProtNLM"/>
    </source>
</evidence>
<dbReference type="PROSITE" id="PS51257">
    <property type="entry name" value="PROKAR_LIPOPROTEIN"/>
    <property type="match status" value="1"/>
</dbReference>
<name>A0A644UJ64_9ZZZZ</name>
<dbReference type="AlphaFoldDB" id="A0A644UJ64"/>
<protein>
    <recommendedName>
        <fullName evidence="3">Lipoprotein</fullName>
    </recommendedName>
</protein>
<accession>A0A644UJ64</accession>
<gene>
    <name evidence="2" type="ORF">SDC9_24932</name>
</gene>
<organism evidence="2">
    <name type="scientific">bioreactor metagenome</name>
    <dbReference type="NCBI Taxonomy" id="1076179"/>
    <lineage>
        <taxon>unclassified sequences</taxon>
        <taxon>metagenomes</taxon>
        <taxon>ecological metagenomes</taxon>
    </lineage>
</organism>